<comment type="cofactor">
    <cofactor evidence="1">
        <name>Zn(2+)</name>
        <dbReference type="ChEBI" id="CHEBI:29105"/>
    </cofactor>
</comment>
<dbReference type="CDD" id="cd06251">
    <property type="entry name" value="M14_ASTE_ASPA-like"/>
    <property type="match status" value="1"/>
</dbReference>
<dbReference type="InterPro" id="IPR019546">
    <property type="entry name" value="TAT_signal_bac_arc"/>
</dbReference>
<keyword evidence="8" id="KW-1185">Reference proteome</keyword>
<dbReference type="InterPro" id="IPR043795">
    <property type="entry name" value="N-alpha-Ac-DABA-like"/>
</dbReference>
<feature type="signal peptide" evidence="5">
    <location>
        <begin position="1"/>
        <end position="37"/>
    </location>
</feature>
<dbReference type="GO" id="GO:0016788">
    <property type="term" value="F:hydrolase activity, acting on ester bonds"/>
    <property type="evidence" value="ECO:0007669"/>
    <property type="project" value="InterPro"/>
</dbReference>
<comment type="caution">
    <text evidence="7">The sequence shown here is derived from an EMBL/GenBank/DDBJ whole genome shotgun (WGS) entry which is preliminary data.</text>
</comment>
<feature type="domain" description="Succinylglutamate desuccinylase/Aspartoacylase catalytic" evidence="6">
    <location>
        <begin position="106"/>
        <end position="292"/>
    </location>
</feature>
<evidence type="ECO:0000256" key="4">
    <source>
        <dbReference type="ARBA" id="ARBA00022833"/>
    </source>
</evidence>
<dbReference type="PIRSF" id="PIRSF039012">
    <property type="entry name" value="ASP"/>
    <property type="match status" value="1"/>
</dbReference>
<keyword evidence="5" id="KW-0732">Signal</keyword>
<keyword evidence="3" id="KW-0378">Hydrolase</keyword>
<dbReference type="AlphaFoldDB" id="A0A6L3SSP1"/>
<dbReference type="Pfam" id="PF24827">
    <property type="entry name" value="AstE_AspA_cat"/>
    <property type="match status" value="1"/>
</dbReference>
<protein>
    <submittedName>
        <fullName evidence="7">Succinylglutamate desuccinylase/aspartoacylase family protein</fullName>
    </submittedName>
</protein>
<dbReference type="PROSITE" id="PS51318">
    <property type="entry name" value="TAT"/>
    <property type="match status" value="1"/>
</dbReference>
<dbReference type="NCBIfam" id="TIGR01409">
    <property type="entry name" value="TAT_signal_seq"/>
    <property type="match status" value="1"/>
</dbReference>
<dbReference type="GO" id="GO:0016811">
    <property type="term" value="F:hydrolase activity, acting on carbon-nitrogen (but not peptide) bonds, in linear amides"/>
    <property type="evidence" value="ECO:0007669"/>
    <property type="project" value="InterPro"/>
</dbReference>
<dbReference type="SUPFAM" id="SSF53187">
    <property type="entry name" value="Zn-dependent exopeptidases"/>
    <property type="match status" value="1"/>
</dbReference>
<keyword evidence="4" id="KW-0862">Zinc</keyword>
<dbReference type="RefSeq" id="WP_151003449.1">
    <property type="nucleotide sequence ID" value="NZ_BPQY01000215.1"/>
</dbReference>
<feature type="chain" id="PRO_5026731334" evidence="5">
    <location>
        <begin position="38"/>
        <end position="397"/>
    </location>
</feature>
<dbReference type="Proteomes" id="UP000474159">
    <property type="component" value="Unassembled WGS sequence"/>
</dbReference>
<evidence type="ECO:0000256" key="5">
    <source>
        <dbReference type="SAM" id="SignalP"/>
    </source>
</evidence>
<dbReference type="OrthoDB" id="9782876at2"/>
<reference evidence="7 8" key="1">
    <citation type="submission" date="2019-09" db="EMBL/GenBank/DDBJ databases">
        <title>YIM 48816 draft genome.</title>
        <authorList>
            <person name="Jiang L."/>
        </authorList>
    </citation>
    <scope>NUCLEOTIDE SEQUENCE [LARGE SCALE GENOMIC DNA]</scope>
    <source>
        <strain evidence="7 8">YIM 48816</strain>
    </source>
</reference>
<dbReference type="InterPro" id="IPR006311">
    <property type="entry name" value="TAT_signal"/>
</dbReference>
<evidence type="ECO:0000256" key="1">
    <source>
        <dbReference type="ARBA" id="ARBA00001947"/>
    </source>
</evidence>
<dbReference type="InterPro" id="IPR053138">
    <property type="entry name" value="N-alpha-Ac-DABA_deacetylase"/>
</dbReference>
<sequence>MSNGPEKRLDRRDFLIASITVAGASAALAVAGGPANAQGAATTPAGPASGTVYTGDTIKGKRVVSALNVNDLEPGRKHLLYFQGVEMPTGQHWYVSVTVAKGARSGKRGILTSGVHGDEMSSVHTVQTVMNQLNPAQMSGTVMAVTDVSRPALESMQRRWPNQGRGIDLIDMNREWPGNENGATAPSRHAGLLFNRLLRPNADFAIDFHTGTTGFDVTAFNIAGMDVPEIRAMAELYPVGQIFDNHVYPGVLHNAFVDVGIPAFTPEIGAARVLNLEMISLFVEGTMNVLKHHGILAGPLGRTGKDVGVFIGNSALPILATQGGLVEHLVKLNDKVEAGQKVAIQRNTFGEVVAEYTSSVAGEVTGQRSDAMSEPGNPLAFILFHKATPDGGETYTE</sequence>
<organism evidence="7 8">
    <name type="scientific">Methylobacterium soli</name>
    <dbReference type="NCBI Taxonomy" id="553447"/>
    <lineage>
        <taxon>Bacteria</taxon>
        <taxon>Pseudomonadati</taxon>
        <taxon>Pseudomonadota</taxon>
        <taxon>Alphaproteobacteria</taxon>
        <taxon>Hyphomicrobiales</taxon>
        <taxon>Methylobacteriaceae</taxon>
        <taxon>Methylobacterium</taxon>
    </lineage>
</organism>
<evidence type="ECO:0000313" key="8">
    <source>
        <dbReference type="Proteomes" id="UP000474159"/>
    </source>
</evidence>
<name>A0A6L3SSP1_9HYPH</name>
<dbReference type="PANTHER" id="PTHR37326:SF1">
    <property type="entry name" value="BLL3975 PROTEIN"/>
    <property type="match status" value="1"/>
</dbReference>
<dbReference type="InterPro" id="IPR055438">
    <property type="entry name" value="AstE_AspA_cat"/>
</dbReference>
<keyword evidence="2" id="KW-0479">Metal-binding</keyword>
<accession>A0A6L3SSP1</accession>
<evidence type="ECO:0000256" key="2">
    <source>
        <dbReference type="ARBA" id="ARBA00022723"/>
    </source>
</evidence>
<gene>
    <name evidence="7" type="ORF">F6X53_25085</name>
</gene>
<evidence type="ECO:0000313" key="7">
    <source>
        <dbReference type="EMBL" id="KAB1075440.1"/>
    </source>
</evidence>
<dbReference type="GO" id="GO:0046872">
    <property type="term" value="F:metal ion binding"/>
    <property type="evidence" value="ECO:0007669"/>
    <property type="project" value="UniProtKB-KW"/>
</dbReference>
<proteinExistence type="predicted"/>
<evidence type="ECO:0000256" key="3">
    <source>
        <dbReference type="ARBA" id="ARBA00022801"/>
    </source>
</evidence>
<dbReference type="Gene3D" id="3.40.630.10">
    <property type="entry name" value="Zn peptidases"/>
    <property type="match status" value="1"/>
</dbReference>
<dbReference type="PANTHER" id="PTHR37326">
    <property type="entry name" value="BLL3975 PROTEIN"/>
    <property type="match status" value="1"/>
</dbReference>
<evidence type="ECO:0000259" key="6">
    <source>
        <dbReference type="Pfam" id="PF24827"/>
    </source>
</evidence>
<dbReference type="EMBL" id="VZZK01000034">
    <property type="protein sequence ID" value="KAB1075440.1"/>
    <property type="molecule type" value="Genomic_DNA"/>
</dbReference>